<dbReference type="EMBL" id="JAJUOS010000008">
    <property type="protein sequence ID" value="MCE5974032.1"/>
    <property type="molecule type" value="Genomic_DNA"/>
</dbReference>
<dbReference type="Proteomes" id="UP001521181">
    <property type="component" value="Unassembled WGS sequence"/>
</dbReference>
<reference evidence="5 6" key="1">
    <citation type="submission" date="2021-12" db="EMBL/GenBank/DDBJ databases">
        <title>Sinirhodobacter sp. WL0062 is a bacterium isolated from seawater.</title>
        <authorList>
            <person name="Wang L."/>
            <person name="He W."/>
            <person name="Zhang D.-F."/>
        </authorList>
    </citation>
    <scope>NUCLEOTIDE SEQUENCE [LARGE SCALE GENOMIC DNA]</scope>
    <source>
        <strain evidence="5 6">WL0062</strain>
    </source>
</reference>
<dbReference type="PANTHER" id="PTHR23303">
    <property type="entry name" value="CARBOXYPEPTIDASE REGULATORY REGION-CONTAINING"/>
    <property type="match status" value="1"/>
</dbReference>
<sequence>MALEDNNDVILSDDQILDDGLAVSTDKDDYAPGSTAIFTATGVEEGGSVTFEVEHVGDAGEDGVLGTEDDVVIDLGGDGHDSWTVTDGGEGDLDGLANGTVVTSWYVNPDDSAGERFLLSISSGSDTAYATFTDGVGDNAGADVDLTTLVSSPVELDGVLFSNDAAGAGTGLINPFVRISTNDPVEEGYNTSDRPLDYDENTSPNFTRDLFYGDIPVVTLYDDEGNAVQYLEFRLDINEPDSGATSYLSLDEIKIYLSNEQVPSGDPGFVDLSQYELVWSLDELGDSWIALDYTLQAGSGVSDMIMYVPLSSFEEADIELDDGTYVTLYSKFGVQDDYVVDGELVADWTNNSGFEEWSVRQFVEVVGIKFNDIDSDGVQDAGEEVMSGWEIRAYIDLDRDGLLDQNEYDFGAYATDLTDEFGAFELNFFLDAQIPNNGGYVADAQFIIVEVMQDGWEQGSGGVSVLSPTLNTGSEELGPLGYVYDPVKNDLNKTLDGFDFGNYEPTGNITGEKYEDVTGNGAGGTDTPIAGWTIYLFDDSIDTDNSGGLSEAEISAALSSGTPVATTSTNDSGVYYFGDVMVGDYFVIEDMDGPDGNWMPTSTPWHAVTVLGGETFGDEEGEVTDFYNFAEFSVTGTKYEDMDGDGVIDAEDTPWAGVTIQILDDDDNVVASTVTAADGTWSFTGLDYSYAGYTVQEVLPDGSVQTLGTAGYTITGTSGADQTNLDFANFDKFDISGTKYEDMDGDGVIDAEDTPWAGVTIQILDDDDNVVASTVTAA</sequence>
<dbReference type="InterPro" id="IPR013783">
    <property type="entry name" value="Ig-like_fold"/>
</dbReference>
<evidence type="ECO:0000313" key="6">
    <source>
        <dbReference type="Proteomes" id="UP001521181"/>
    </source>
</evidence>
<keyword evidence="6" id="KW-1185">Reference proteome</keyword>
<feature type="domain" description="SD-repeat containing protein B" evidence="4">
    <location>
        <begin position="639"/>
        <end position="724"/>
    </location>
</feature>
<evidence type="ECO:0000256" key="3">
    <source>
        <dbReference type="ARBA" id="ARBA00022729"/>
    </source>
</evidence>
<dbReference type="SUPFAM" id="SSF117074">
    <property type="entry name" value="Hypothetical protein PA1324"/>
    <property type="match status" value="2"/>
</dbReference>
<name>A0ABS8YW24_9RHOB</name>
<evidence type="ECO:0000313" key="5">
    <source>
        <dbReference type="EMBL" id="MCE5974032.1"/>
    </source>
</evidence>
<dbReference type="InterPro" id="IPR033764">
    <property type="entry name" value="Sdr_B"/>
</dbReference>
<accession>A0ABS8YW24</accession>
<keyword evidence="2" id="KW-0964">Secreted</keyword>
<evidence type="ECO:0000256" key="2">
    <source>
        <dbReference type="ARBA" id="ARBA00022525"/>
    </source>
</evidence>
<dbReference type="RefSeq" id="WP_233677006.1">
    <property type="nucleotide sequence ID" value="NZ_JAJUOS010000008.1"/>
</dbReference>
<feature type="non-terminal residue" evidence="5">
    <location>
        <position position="778"/>
    </location>
</feature>
<dbReference type="InterPro" id="IPR018247">
    <property type="entry name" value="EF_Hand_1_Ca_BS"/>
</dbReference>
<comment type="caution">
    <text evidence="5">The sequence shown here is derived from an EMBL/GenBank/DDBJ whole genome shotgun (WGS) entry which is preliminary data.</text>
</comment>
<proteinExistence type="predicted"/>
<evidence type="ECO:0000256" key="1">
    <source>
        <dbReference type="ARBA" id="ARBA00004613"/>
    </source>
</evidence>
<dbReference type="InterPro" id="IPR051417">
    <property type="entry name" value="SDr/BOS_complex"/>
</dbReference>
<evidence type="ECO:0000259" key="4">
    <source>
        <dbReference type="Pfam" id="PF17210"/>
    </source>
</evidence>
<dbReference type="PROSITE" id="PS00018">
    <property type="entry name" value="EF_HAND_1"/>
    <property type="match status" value="1"/>
</dbReference>
<organism evidence="5 6">
    <name type="scientific">Rhodobacter flavimaris</name>
    <dbReference type="NCBI Taxonomy" id="2907145"/>
    <lineage>
        <taxon>Bacteria</taxon>
        <taxon>Pseudomonadati</taxon>
        <taxon>Pseudomonadota</taxon>
        <taxon>Alphaproteobacteria</taxon>
        <taxon>Rhodobacterales</taxon>
        <taxon>Rhodobacter group</taxon>
        <taxon>Rhodobacter</taxon>
    </lineage>
</organism>
<gene>
    <name evidence="5" type="ORF">LZA78_11105</name>
</gene>
<dbReference type="SUPFAM" id="SSF49478">
    <property type="entry name" value="Cna protein B-type domain"/>
    <property type="match status" value="1"/>
</dbReference>
<protein>
    <recommendedName>
        <fullName evidence="4">SD-repeat containing protein B domain-containing protein</fullName>
    </recommendedName>
</protein>
<comment type="subcellular location">
    <subcellularLocation>
        <location evidence="1">Secreted</location>
    </subcellularLocation>
</comment>
<dbReference type="Gene3D" id="2.60.40.10">
    <property type="entry name" value="Immunoglobulins"/>
    <property type="match status" value="4"/>
</dbReference>
<keyword evidence="3" id="KW-0732">Signal</keyword>
<dbReference type="Pfam" id="PF17210">
    <property type="entry name" value="SdrD_B"/>
    <property type="match status" value="1"/>
</dbReference>